<dbReference type="EMBL" id="JAATIQ010000170">
    <property type="protein sequence ID" value="KAF4374259.1"/>
    <property type="molecule type" value="Genomic_DNA"/>
</dbReference>
<dbReference type="InterPro" id="IPR040256">
    <property type="entry name" value="At4g02000-like"/>
</dbReference>
<organism evidence="4 5">
    <name type="scientific">Cannabis sativa</name>
    <name type="common">Hemp</name>
    <name type="synonym">Marijuana</name>
    <dbReference type="NCBI Taxonomy" id="3483"/>
    <lineage>
        <taxon>Eukaryota</taxon>
        <taxon>Viridiplantae</taxon>
        <taxon>Streptophyta</taxon>
        <taxon>Embryophyta</taxon>
        <taxon>Tracheophyta</taxon>
        <taxon>Spermatophyta</taxon>
        <taxon>Magnoliopsida</taxon>
        <taxon>eudicotyledons</taxon>
        <taxon>Gunneridae</taxon>
        <taxon>Pentapetalae</taxon>
        <taxon>rosids</taxon>
        <taxon>fabids</taxon>
        <taxon>Rosales</taxon>
        <taxon>Cannabaceae</taxon>
        <taxon>Cannabis</taxon>
    </lineage>
</organism>
<evidence type="ECO:0000313" key="5">
    <source>
        <dbReference type="Proteomes" id="UP000583929"/>
    </source>
</evidence>
<name>A0A7J6FX32_CANSA</name>
<dbReference type="Pfam" id="PF14111">
    <property type="entry name" value="DUF4283"/>
    <property type="match status" value="1"/>
</dbReference>
<keyword evidence="5" id="KW-1185">Reference proteome</keyword>
<feature type="region of interest" description="Disordered" evidence="1">
    <location>
        <begin position="759"/>
        <end position="791"/>
    </location>
</feature>
<evidence type="ECO:0000259" key="2">
    <source>
        <dbReference type="Pfam" id="PF14111"/>
    </source>
</evidence>
<feature type="region of interest" description="Disordered" evidence="1">
    <location>
        <begin position="454"/>
        <end position="506"/>
    </location>
</feature>
<feature type="region of interest" description="Disordered" evidence="1">
    <location>
        <begin position="361"/>
        <end position="382"/>
    </location>
</feature>
<dbReference type="Proteomes" id="UP000583929">
    <property type="component" value="Unassembled WGS sequence"/>
</dbReference>
<reference evidence="4 5" key="1">
    <citation type="journal article" date="2020" name="bioRxiv">
        <title>Sequence and annotation of 42 cannabis genomes reveals extensive copy number variation in cannabinoid synthesis and pathogen resistance genes.</title>
        <authorList>
            <person name="Mckernan K.J."/>
            <person name="Helbert Y."/>
            <person name="Kane L.T."/>
            <person name="Ebling H."/>
            <person name="Zhang L."/>
            <person name="Liu B."/>
            <person name="Eaton Z."/>
            <person name="Mclaughlin S."/>
            <person name="Kingan S."/>
            <person name="Baybayan P."/>
            <person name="Concepcion G."/>
            <person name="Jordan M."/>
            <person name="Riva A."/>
            <person name="Barbazuk W."/>
            <person name="Harkins T."/>
        </authorList>
    </citation>
    <scope>NUCLEOTIDE SEQUENCE [LARGE SCALE GENOMIC DNA]</scope>
    <source>
        <strain evidence="5">cv. Jamaican Lion 4</strain>
        <tissue evidence="4">Leaf</tissue>
    </source>
</reference>
<feature type="compositionally biased region" description="Basic and acidic residues" evidence="1">
    <location>
        <begin position="462"/>
        <end position="471"/>
    </location>
</feature>
<accession>A0A7J6FX32</accession>
<dbReference type="Pfam" id="PF14392">
    <property type="entry name" value="zf-CCHC_4"/>
    <property type="match status" value="1"/>
</dbReference>
<dbReference type="PANTHER" id="PTHR31286">
    <property type="entry name" value="GLYCINE-RICH CELL WALL STRUCTURAL PROTEIN 1.8-LIKE"/>
    <property type="match status" value="1"/>
</dbReference>
<feature type="compositionally biased region" description="Basic and acidic residues" evidence="1">
    <location>
        <begin position="397"/>
        <end position="413"/>
    </location>
</feature>
<protein>
    <recommendedName>
        <fullName evidence="6">CCHC-type domain-containing protein</fullName>
    </recommendedName>
</protein>
<feature type="domain" description="Zinc knuckle CX2CX4HX4C" evidence="3">
    <location>
        <begin position="195"/>
        <end position="225"/>
    </location>
</feature>
<feature type="compositionally biased region" description="Basic and acidic residues" evidence="1">
    <location>
        <begin position="366"/>
        <end position="382"/>
    </location>
</feature>
<evidence type="ECO:0000313" key="4">
    <source>
        <dbReference type="EMBL" id="KAF4374259.1"/>
    </source>
</evidence>
<feature type="domain" description="DUF4283" evidence="2">
    <location>
        <begin position="36"/>
        <end position="114"/>
    </location>
</feature>
<dbReference type="InterPro" id="IPR036691">
    <property type="entry name" value="Endo/exonu/phosph_ase_sf"/>
</dbReference>
<comment type="caution">
    <text evidence="4">The sequence shown here is derived from an EMBL/GenBank/DDBJ whole genome shotgun (WGS) entry which is preliminary data.</text>
</comment>
<feature type="region of interest" description="Disordered" evidence="1">
    <location>
        <begin position="397"/>
        <end position="435"/>
    </location>
</feature>
<evidence type="ECO:0000256" key="1">
    <source>
        <dbReference type="SAM" id="MobiDB-lite"/>
    </source>
</evidence>
<dbReference type="InterPro" id="IPR025836">
    <property type="entry name" value="Zn_knuckle_CX2CX4HX4C"/>
</dbReference>
<dbReference type="SUPFAM" id="SSF56219">
    <property type="entry name" value="DNase I-like"/>
    <property type="match status" value="1"/>
</dbReference>
<dbReference type="AlphaFoldDB" id="A0A7J6FX32"/>
<evidence type="ECO:0000259" key="3">
    <source>
        <dbReference type="Pfam" id="PF14392"/>
    </source>
</evidence>
<dbReference type="InterPro" id="IPR025558">
    <property type="entry name" value="DUF4283"/>
</dbReference>
<proteinExistence type="predicted"/>
<sequence>MNANSVDEIVQLTDRLGMDQEEEWEVNEEQATEFGEKSLIGRIVSKQSISLGLFKSIFTRMWKSVGEWKVKLMEEDNDNVYFGLSFQSRADAKKILEKQPWVFNGGFLVLDEWPKSGMWRDARLDRVSLWVKMRGFPLKTLTINNVKRIGNMAGEVRDILWNNPQQVLLNGYVRVKIDFPIERAVFVGRYIPVDGGKRWIQFKFDRLPLLCFNCGIWGHDQANCVKEMVMEYSVSGGQVPKYGVWLKDEDPVPNCFVAHNQLLAQQGGGRVVESTEEVVVEGSCRSEIGRQEATDLQREMTPTMQQVEKDAGTGVRSGKAVVGDPLIQKLKGKVHMGFEVGHNFTQMDYVDSPSQLVAGQCSLGPDQKESNNSRSFRGENTYDRGSTVTLENLKEINSKGARSRDQVEERVEVANETEGAGRKRQCGRLGNGGGSGIWPIEEVAMEAMGASGKYSPGCTMEGKGDSSGGKENRKRISIKNRARAKAKSGDVKMGADLPEKSSGRMEAGGVLDADNVARGDDINSEEVLDDCRFMDFSSVKHDLTWCNEHGTSPIMERLDRGLCTEEWLAQFEGADISLLDWWESDHRPLIVDIPIRVDGNKCGKTKRKSRFHFEEAWCQEEECTEIVDSLWKESGSRGRPYAFRYDKVLVCKIVEDYYRTLFTGSDINGAVLDEEFIRAVFNPTDAELILGMPTSEWEIEDKILWHYSIVFPKPQNTPPTFLNPLSLPPFSLKSTLNPRATPPSTALFPYHNVLLRRTAPHGDRLHPPPLPTTSSSATPHPLPIDEEHHEN</sequence>
<evidence type="ECO:0008006" key="6">
    <source>
        <dbReference type="Google" id="ProtNLM"/>
    </source>
</evidence>
<gene>
    <name evidence="4" type="ORF">G4B88_022033</name>
</gene>
<dbReference type="Gene3D" id="3.60.10.10">
    <property type="entry name" value="Endonuclease/exonuclease/phosphatase"/>
    <property type="match status" value="1"/>
</dbReference>
<dbReference type="PANTHER" id="PTHR31286:SF167">
    <property type="entry name" value="OS09G0268800 PROTEIN"/>
    <property type="match status" value="1"/>
</dbReference>
<feature type="compositionally biased region" description="Basic residues" evidence="1">
    <location>
        <begin position="472"/>
        <end position="486"/>
    </location>
</feature>